<feature type="non-terminal residue" evidence="1">
    <location>
        <position position="1"/>
    </location>
</feature>
<accession>A0A2K3JZN3</accession>
<dbReference type="EMBL" id="ASHM01132236">
    <property type="protein sequence ID" value="PNX59482.1"/>
    <property type="molecule type" value="Genomic_DNA"/>
</dbReference>
<comment type="caution">
    <text evidence="1">The sequence shown here is derived from an EMBL/GenBank/DDBJ whole genome shotgun (WGS) entry which is preliminary data.</text>
</comment>
<gene>
    <name evidence="1" type="ORF">L195_g059711</name>
</gene>
<evidence type="ECO:0000313" key="1">
    <source>
        <dbReference type="EMBL" id="PNX59482.1"/>
    </source>
</evidence>
<reference evidence="1 2" key="2">
    <citation type="journal article" date="2017" name="Front. Plant Sci.">
        <title>Gene Classification and Mining of Molecular Markers Useful in Red Clover (Trifolium pratense) Breeding.</title>
        <authorList>
            <person name="Istvanek J."/>
            <person name="Dluhosova J."/>
            <person name="Dluhos P."/>
            <person name="Patkova L."/>
            <person name="Nedelnik J."/>
            <person name="Repkova J."/>
        </authorList>
    </citation>
    <scope>NUCLEOTIDE SEQUENCE [LARGE SCALE GENOMIC DNA]</scope>
    <source>
        <strain evidence="2">cv. Tatra</strain>
        <tissue evidence="1">Young leaves</tissue>
    </source>
</reference>
<sequence>ACRDDWFAMEAEWTDAVEDETGLGTEGTEGGWVGCVGGENGKSGWWVGL</sequence>
<dbReference type="Proteomes" id="UP000236291">
    <property type="component" value="Unassembled WGS sequence"/>
</dbReference>
<evidence type="ECO:0000313" key="2">
    <source>
        <dbReference type="Proteomes" id="UP000236291"/>
    </source>
</evidence>
<organism evidence="1 2">
    <name type="scientific">Trifolium pratense</name>
    <name type="common">Red clover</name>
    <dbReference type="NCBI Taxonomy" id="57577"/>
    <lineage>
        <taxon>Eukaryota</taxon>
        <taxon>Viridiplantae</taxon>
        <taxon>Streptophyta</taxon>
        <taxon>Embryophyta</taxon>
        <taxon>Tracheophyta</taxon>
        <taxon>Spermatophyta</taxon>
        <taxon>Magnoliopsida</taxon>
        <taxon>eudicotyledons</taxon>
        <taxon>Gunneridae</taxon>
        <taxon>Pentapetalae</taxon>
        <taxon>rosids</taxon>
        <taxon>fabids</taxon>
        <taxon>Fabales</taxon>
        <taxon>Fabaceae</taxon>
        <taxon>Papilionoideae</taxon>
        <taxon>50 kb inversion clade</taxon>
        <taxon>NPAAA clade</taxon>
        <taxon>Hologalegina</taxon>
        <taxon>IRL clade</taxon>
        <taxon>Trifolieae</taxon>
        <taxon>Trifolium</taxon>
    </lineage>
</organism>
<name>A0A2K3JZN3_TRIPR</name>
<reference evidence="1 2" key="1">
    <citation type="journal article" date="2014" name="Am. J. Bot.">
        <title>Genome assembly and annotation for red clover (Trifolium pratense; Fabaceae).</title>
        <authorList>
            <person name="Istvanek J."/>
            <person name="Jaros M."/>
            <person name="Krenek A."/>
            <person name="Repkova J."/>
        </authorList>
    </citation>
    <scope>NUCLEOTIDE SEQUENCE [LARGE SCALE GENOMIC DNA]</scope>
    <source>
        <strain evidence="2">cv. Tatra</strain>
        <tissue evidence="1">Young leaves</tissue>
    </source>
</reference>
<dbReference type="AlphaFoldDB" id="A0A2K3JZN3"/>
<proteinExistence type="predicted"/>
<protein>
    <submittedName>
        <fullName evidence="1">Uncharacterized protein</fullName>
    </submittedName>
</protein>